<keyword evidence="1" id="KW-0328">Glycosyltransferase</keyword>
<proteinExistence type="predicted"/>
<keyword evidence="6" id="KW-1185">Reference proteome</keyword>
<name>A0ABR2GTR3_9EUKA</name>
<evidence type="ECO:0000313" key="5">
    <source>
        <dbReference type="EMBL" id="KAK8837344.1"/>
    </source>
</evidence>
<sequence length="109" mass="12393">MSVLFSEGDTNAQINYDTQPLIYLVLEILDSFLDIQDHCCICRKKLPFSVIKPSICDQKLCEVSFNEIGVGASVVQEIRRDPRAADLLLSLFACSTHDERYMKPRPPMK</sequence>
<accession>A0ABR2GTR3</accession>
<gene>
    <name evidence="5" type="ORF">M9Y10_036777</name>
</gene>
<evidence type="ECO:0000256" key="1">
    <source>
        <dbReference type="ARBA" id="ARBA00022676"/>
    </source>
</evidence>
<evidence type="ECO:0000256" key="4">
    <source>
        <dbReference type="ARBA" id="ARBA00023027"/>
    </source>
</evidence>
<keyword evidence="3" id="KW-0548">Nucleotidyltransferase</keyword>
<evidence type="ECO:0000256" key="2">
    <source>
        <dbReference type="ARBA" id="ARBA00022679"/>
    </source>
</evidence>
<organism evidence="5 6">
    <name type="scientific">Tritrichomonas musculus</name>
    <dbReference type="NCBI Taxonomy" id="1915356"/>
    <lineage>
        <taxon>Eukaryota</taxon>
        <taxon>Metamonada</taxon>
        <taxon>Parabasalia</taxon>
        <taxon>Tritrichomonadida</taxon>
        <taxon>Tritrichomonadidae</taxon>
        <taxon>Tritrichomonas</taxon>
    </lineage>
</organism>
<evidence type="ECO:0000256" key="3">
    <source>
        <dbReference type="ARBA" id="ARBA00022695"/>
    </source>
</evidence>
<dbReference type="InterPro" id="IPR051838">
    <property type="entry name" value="ARTD_PARP"/>
</dbReference>
<dbReference type="EMBL" id="JAPFFF010000060">
    <property type="protein sequence ID" value="KAK8837344.1"/>
    <property type="molecule type" value="Genomic_DNA"/>
</dbReference>
<keyword evidence="2" id="KW-0808">Transferase</keyword>
<dbReference type="Proteomes" id="UP001470230">
    <property type="component" value="Unassembled WGS sequence"/>
</dbReference>
<dbReference type="PANTHER" id="PTHR21328">
    <property type="entry name" value="POLY ADP-RIBOSE POLYMERASE FAMILY, MEMBER PARP"/>
    <property type="match status" value="1"/>
</dbReference>
<comment type="caution">
    <text evidence="5">The sequence shown here is derived from an EMBL/GenBank/DDBJ whole genome shotgun (WGS) entry which is preliminary data.</text>
</comment>
<protein>
    <submittedName>
        <fullName evidence="5">Poly [ADP-ribose] polymerase 6</fullName>
    </submittedName>
</protein>
<reference evidence="5 6" key="1">
    <citation type="submission" date="2024-04" db="EMBL/GenBank/DDBJ databases">
        <title>Tritrichomonas musculus Genome.</title>
        <authorList>
            <person name="Alves-Ferreira E."/>
            <person name="Grigg M."/>
            <person name="Lorenzi H."/>
            <person name="Galac M."/>
        </authorList>
    </citation>
    <scope>NUCLEOTIDE SEQUENCE [LARGE SCALE GENOMIC DNA]</scope>
    <source>
        <strain evidence="5 6">EAF2021</strain>
    </source>
</reference>
<keyword evidence="4" id="KW-0520">NAD</keyword>
<evidence type="ECO:0000313" key="6">
    <source>
        <dbReference type="Proteomes" id="UP001470230"/>
    </source>
</evidence>